<keyword evidence="3" id="KW-1185">Reference proteome</keyword>
<feature type="compositionally biased region" description="Polar residues" evidence="1">
    <location>
        <begin position="1"/>
        <end position="17"/>
    </location>
</feature>
<comment type="caution">
    <text evidence="2">The sequence shown here is derived from an EMBL/GenBank/DDBJ whole genome shotgun (WGS) entry which is preliminary data.</text>
</comment>
<reference evidence="3" key="1">
    <citation type="journal article" date="2019" name="Int. J. Syst. Evol. Microbiol.">
        <title>The Global Catalogue of Microorganisms (GCM) 10K type strain sequencing project: providing services to taxonomists for standard genome sequencing and annotation.</title>
        <authorList>
            <consortium name="The Broad Institute Genomics Platform"/>
            <consortium name="The Broad Institute Genome Sequencing Center for Infectious Disease"/>
            <person name="Wu L."/>
            <person name="Ma J."/>
        </authorList>
    </citation>
    <scope>NUCLEOTIDE SEQUENCE [LARGE SCALE GENOMIC DNA]</scope>
    <source>
        <strain evidence="3">XZYJT-10</strain>
    </source>
</reference>
<proteinExistence type="predicted"/>
<gene>
    <name evidence="2" type="ORF">ACFQS1_40245</name>
</gene>
<dbReference type="RefSeq" id="WP_378978303.1">
    <property type="nucleotide sequence ID" value="NZ_JBHTBJ010000093.1"/>
</dbReference>
<evidence type="ECO:0000256" key="1">
    <source>
        <dbReference type="SAM" id="MobiDB-lite"/>
    </source>
</evidence>
<accession>A0ABW2I617</accession>
<sequence>MTTTETPCRTRLDSQVNGAAHGSTGAARETIMTSGRGYGTAHTAVIIESDDDLLTVLVPELLRSAGRYGEILLVVG</sequence>
<name>A0ABW2I617_9ACTN</name>
<dbReference type="EMBL" id="JBHTBJ010000093">
    <property type="protein sequence ID" value="MFC7280222.1"/>
    <property type="molecule type" value="Genomic_DNA"/>
</dbReference>
<evidence type="ECO:0000313" key="2">
    <source>
        <dbReference type="EMBL" id="MFC7280222.1"/>
    </source>
</evidence>
<protein>
    <submittedName>
        <fullName evidence="2">Uncharacterized protein</fullName>
    </submittedName>
</protein>
<evidence type="ECO:0000313" key="3">
    <source>
        <dbReference type="Proteomes" id="UP001596548"/>
    </source>
</evidence>
<organism evidence="2 3">
    <name type="scientific">Paractinoplanes rhizophilus</name>
    <dbReference type="NCBI Taxonomy" id="1416877"/>
    <lineage>
        <taxon>Bacteria</taxon>
        <taxon>Bacillati</taxon>
        <taxon>Actinomycetota</taxon>
        <taxon>Actinomycetes</taxon>
        <taxon>Micromonosporales</taxon>
        <taxon>Micromonosporaceae</taxon>
        <taxon>Paractinoplanes</taxon>
    </lineage>
</organism>
<feature type="region of interest" description="Disordered" evidence="1">
    <location>
        <begin position="1"/>
        <end position="27"/>
    </location>
</feature>
<dbReference type="Proteomes" id="UP001596548">
    <property type="component" value="Unassembled WGS sequence"/>
</dbReference>